<gene>
    <name evidence="3" type="ORF">QU481_06355</name>
</gene>
<dbReference type="Pfam" id="PF03168">
    <property type="entry name" value="LEA_2"/>
    <property type="match status" value="1"/>
</dbReference>
<evidence type="ECO:0000313" key="3">
    <source>
        <dbReference type="EMBL" id="MDN0074518.1"/>
    </source>
</evidence>
<dbReference type="SMART" id="SM00769">
    <property type="entry name" value="WHy"/>
    <property type="match status" value="1"/>
</dbReference>
<dbReference type="RefSeq" id="WP_289829089.1">
    <property type="nucleotide sequence ID" value="NZ_JAUEDK010000008.1"/>
</dbReference>
<dbReference type="Gene3D" id="2.60.40.1820">
    <property type="match status" value="1"/>
</dbReference>
<organism evidence="3 4">
    <name type="scientific">Crenobacter oryzisoli</name>
    <dbReference type="NCBI Taxonomy" id="3056844"/>
    <lineage>
        <taxon>Bacteria</taxon>
        <taxon>Pseudomonadati</taxon>
        <taxon>Pseudomonadota</taxon>
        <taxon>Betaproteobacteria</taxon>
        <taxon>Neisseriales</taxon>
        <taxon>Neisseriaceae</taxon>
        <taxon>Crenobacter</taxon>
    </lineage>
</organism>
<dbReference type="PROSITE" id="PS51257">
    <property type="entry name" value="PROKAR_LIPOPROTEIN"/>
    <property type="match status" value="1"/>
</dbReference>
<evidence type="ECO:0000256" key="1">
    <source>
        <dbReference type="SAM" id="SignalP"/>
    </source>
</evidence>
<protein>
    <submittedName>
        <fullName evidence="3">LEA type 2 family protein</fullName>
    </submittedName>
</protein>
<dbReference type="SUPFAM" id="SSF117070">
    <property type="entry name" value="LEA14-like"/>
    <property type="match status" value="1"/>
</dbReference>
<keyword evidence="1" id="KW-0732">Signal</keyword>
<comment type="caution">
    <text evidence="3">The sequence shown here is derived from an EMBL/GenBank/DDBJ whole genome shotgun (WGS) entry which is preliminary data.</text>
</comment>
<sequence>MKRLLALAALLLVTGCASLSLQKPQVSVIDIEPQQATLLEQSFKLTLRLQNPNDRPLSADGIAFQIRLADSDFGNGVSNGPISVPAYGDTTVDVTLHTTLAAWLRQAGRFLDGQHQSMPYEISGHLNGLNGWGTVPFKTQGELKLPKVLSAPQ</sequence>
<keyword evidence="4" id="KW-1185">Reference proteome</keyword>
<dbReference type="InterPro" id="IPR004864">
    <property type="entry name" value="LEA_2"/>
</dbReference>
<accession>A0ABT7XL74</accession>
<evidence type="ECO:0000259" key="2">
    <source>
        <dbReference type="SMART" id="SM00769"/>
    </source>
</evidence>
<feature type="signal peptide" evidence="1">
    <location>
        <begin position="1"/>
        <end position="19"/>
    </location>
</feature>
<feature type="chain" id="PRO_5045094256" evidence="1">
    <location>
        <begin position="20"/>
        <end position="153"/>
    </location>
</feature>
<proteinExistence type="predicted"/>
<evidence type="ECO:0000313" key="4">
    <source>
        <dbReference type="Proteomes" id="UP001168540"/>
    </source>
</evidence>
<dbReference type="Proteomes" id="UP001168540">
    <property type="component" value="Unassembled WGS sequence"/>
</dbReference>
<dbReference type="EMBL" id="JAUEDK010000008">
    <property type="protein sequence ID" value="MDN0074518.1"/>
    <property type="molecule type" value="Genomic_DNA"/>
</dbReference>
<reference evidence="3" key="1">
    <citation type="submission" date="2023-06" db="EMBL/GenBank/DDBJ databases">
        <authorList>
            <person name="Zhang S."/>
        </authorList>
    </citation>
    <scope>NUCLEOTIDE SEQUENCE</scope>
    <source>
        <strain evidence="3">SG2303</strain>
    </source>
</reference>
<dbReference type="InterPro" id="IPR013990">
    <property type="entry name" value="WHy-dom"/>
</dbReference>
<name>A0ABT7XL74_9NEIS</name>
<feature type="domain" description="Water stress and hypersensitive response" evidence="2">
    <location>
        <begin position="26"/>
        <end position="144"/>
    </location>
</feature>